<gene>
    <name evidence="1" type="ORF">N8E88_02585</name>
</gene>
<dbReference type="Proteomes" id="UP001061991">
    <property type="component" value="Plasmid p_unnamed3"/>
</dbReference>
<organism evidence="1 2">
    <name type="scientific">Phyllobacterium zundukense</name>
    <dbReference type="NCBI Taxonomy" id="1867719"/>
    <lineage>
        <taxon>Bacteria</taxon>
        <taxon>Pseudomonadati</taxon>
        <taxon>Pseudomonadota</taxon>
        <taxon>Alphaproteobacteria</taxon>
        <taxon>Hyphomicrobiales</taxon>
        <taxon>Phyllobacteriaceae</taxon>
        <taxon>Phyllobacterium</taxon>
    </lineage>
</organism>
<accession>A0ACD4CVU5</accession>
<dbReference type="EMBL" id="CP104970">
    <property type="protein sequence ID" value="UXN57715.1"/>
    <property type="molecule type" value="Genomic_DNA"/>
</dbReference>
<protein>
    <submittedName>
        <fullName evidence="1">Uncharacterized protein</fullName>
    </submittedName>
</protein>
<keyword evidence="1" id="KW-0614">Plasmid</keyword>
<geneLocation type="plasmid" evidence="1 2">
    <name>p_unnamed3</name>
</geneLocation>
<evidence type="ECO:0000313" key="2">
    <source>
        <dbReference type="Proteomes" id="UP001061991"/>
    </source>
</evidence>
<reference evidence="1" key="1">
    <citation type="submission" date="2022-09" db="EMBL/GenBank/DDBJ databases">
        <title>Interaction between co-microsymbionts with complementary sets of symbiotic genes in legume-rhizobium systems.</title>
        <authorList>
            <person name="Safronova V."/>
            <person name="Sazanova A."/>
            <person name="Afonin A."/>
            <person name="Chirak E."/>
        </authorList>
    </citation>
    <scope>NUCLEOTIDE SEQUENCE</scope>
    <source>
        <strain evidence="1">A18/3m</strain>
    </source>
</reference>
<evidence type="ECO:0000313" key="1">
    <source>
        <dbReference type="EMBL" id="UXN57715.1"/>
    </source>
</evidence>
<name>A0ACD4CVU5_9HYPH</name>
<proteinExistence type="predicted"/>
<sequence length="96" mass="11003">MSKTNTGKQQLREVLEQDPDHPVEIALRKAKTLGQLERLAGIETQQDRAAFWLQFASLRNRASVAGKAELKRIIRNKARSDDYQATLPPERKRQYG</sequence>
<keyword evidence="2" id="KW-1185">Reference proteome</keyword>